<dbReference type="PANTHER" id="PTHR30605:SF0">
    <property type="entry name" value="ANHYDRO-N-ACETYLMURAMIC ACID KINASE"/>
    <property type="match status" value="1"/>
</dbReference>
<dbReference type="GO" id="GO:0016773">
    <property type="term" value="F:phosphotransferase activity, alcohol group as acceptor"/>
    <property type="evidence" value="ECO:0007669"/>
    <property type="project" value="UniProtKB-UniRule"/>
</dbReference>
<dbReference type="GO" id="GO:0097175">
    <property type="term" value="P:1,6-anhydro-N-acetyl-beta-muramic acid catabolic process"/>
    <property type="evidence" value="ECO:0007669"/>
    <property type="project" value="UniProtKB-UniRule"/>
</dbReference>
<dbReference type="GO" id="GO:0016301">
    <property type="term" value="F:kinase activity"/>
    <property type="evidence" value="ECO:0007669"/>
    <property type="project" value="UniProtKB-KW"/>
</dbReference>
<dbReference type="PANTHER" id="PTHR30605">
    <property type="entry name" value="ANHYDRO-N-ACETYLMURAMIC ACID KINASE"/>
    <property type="match status" value="1"/>
</dbReference>
<reference evidence="3 4" key="1">
    <citation type="submission" date="2019-07" db="EMBL/GenBank/DDBJ databases">
        <title>Whole genome shotgun sequence of Swaminathania salitolerans NBRC 104436.</title>
        <authorList>
            <person name="Hosoyama A."/>
            <person name="Uohara A."/>
            <person name="Ohji S."/>
            <person name="Ichikawa N."/>
        </authorList>
    </citation>
    <scope>NUCLEOTIDE SEQUENCE [LARGE SCALE GENOMIC DNA]</scope>
    <source>
        <strain evidence="3 4">NBRC 104436</strain>
    </source>
</reference>
<sequence length="393" mass="41135">MTAIFMPYWGADIAMATGMLRVIGLMSGTSLDGVDAAFVETDGRRVGRRGASLSLPYDSALREAIYGLFARAPDLPHDDPALCEVERALTDIHAEAVRRILAVEGGADLVGFHGQTICHAPRRGVSWQIGDAIRLSGAVGLPVIHDFRSADVRAGGEGAPLAPWYHAACLDGRQGPVAILNIGGVANITFVGRDGSVLAGDTGPGNALLDDWALRHTGIACDRDGALARAGRVDSARLHDLLAHDFFRRPLPKSLDRQDFIASLETLSPLSPEDGAATLVAMTVHAIARTQLPEPPTAWFVCGGGRHNPSIMAALASRLPGRVSPVEALGWNGDMLEAECFAFLAARALRGLPLSSPGITGAPRLSSGGRLSSAGIALPESFLSSGTILGIAR</sequence>
<dbReference type="UniPathway" id="UPA00343"/>
<keyword evidence="1 2" id="KW-0119">Carbohydrate metabolism</keyword>
<proteinExistence type="inferred from homology"/>
<evidence type="ECO:0000313" key="4">
    <source>
        <dbReference type="Proteomes" id="UP000321405"/>
    </source>
</evidence>
<dbReference type="Pfam" id="PF03702">
    <property type="entry name" value="AnmK"/>
    <property type="match status" value="1"/>
</dbReference>
<keyword evidence="2 3" id="KW-0418">Kinase</keyword>
<dbReference type="SUPFAM" id="SSF53067">
    <property type="entry name" value="Actin-like ATPase domain"/>
    <property type="match status" value="1"/>
</dbReference>
<gene>
    <name evidence="2 3" type="primary">anmK</name>
    <name evidence="3" type="ORF">SSA02_02620</name>
</gene>
<dbReference type="GO" id="GO:0009254">
    <property type="term" value="P:peptidoglycan turnover"/>
    <property type="evidence" value="ECO:0007669"/>
    <property type="project" value="UniProtKB-UniRule"/>
</dbReference>
<keyword evidence="4" id="KW-1185">Reference proteome</keyword>
<evidence type="ECO:0000256" key="2">
    <source>
        <dbReference type="HAMAP-Rule" id="MF_01270"/>
    </source>
</evidence>
<dbReference type="AlphaFoldDB" id="A0A511BL74"/>
<dbReference type="EMBL" id="BJVC01000001">
    <property type="protein sequence ID" value="GEL01099.1"/>
    <property type="molecule type" value="Genomic_DNA"/>
</dbReference>
<name>A0A511BL74_9PROT</name>
<comment type="similarity">
    <text evidence="2">Belongs to the anhydro-N-acetylmuramic acid kinase family.</text>
</comment>
<organism evidence="3 4">
    <name type="scientific">Swaminathania salitolerans</name>
    <dbReference type="NCBI Taxonomy" id="182838"/>
    <lineage>
        <taxon>Bacteria</taxon>
        <taxon>Pseudomonadati</taxon>
        <taxon>Pseudomonadota</taxon>
        <taxon>Alphaproteobacteria</taxon>
        <taxon>Acetobacterales</taxon>
        <taxon>Acetobacteraceae</taxon>
        <taxon>Swaminathania</taxon>
    </lineage>
</organism>
<dbReference type="GO" id="GO:0006040">
    <property type="term" value="P:amino sugar metabolic process"/>
    <property type="evidence" value="ECO:0007669"/>
    <property type="project" value="InterPro"/>
</dbReference>
<dbReference type="EC" id="2.7.1.170" evidence="2"/>
<dbReference type="InterPro" id="IPR005338">
    <property type="entry name" value="Anhydro_N_Ac-Mur_kinase"/>
</dbReference>
<comment type="pathway">
    <text evidence="2">Cell wall biogenesis; peptidoglycan recycling.</text>
</comment>
<comment type="function">
    <text evidence="2">Catalyzes the specific phosphorylation of 1,6-anhydro-N-acetylmuramic acid (anhMurNAc) with the simultaneous cleavage of the 1,6-anhydro ring, generating MurNAc-6-P. Is required for the utilization of anhMurNAc either imported from the medium or derived from its own cell wall murein, and thus plays a role in cell wall recycling.</text>
</comment>
<keyword evidence="2" id="KW-0808">Transferase</keyword>
<dbReference type="HAMAP" id="MF_01270">
    <property type="entry name" value="AnhMurNAc_kinase"/>
    <property type="match status" value="1"/>
</dbReference>
<dbReference type="Proteomes" id="UP000321405">
    <property type="component" value="Unassembled WGS sequence"/>
</dbReference>
<dbReference type="RefSeq" id="WP_371859155.1">
    <property type="nucleotide sequence ID" value="NZ_BJVC01000001.1"/>
</dbReference>
<dbReference type="GO" id="GO:0005524">
    <property type="term" value="F:ATP binding"/>
    <property type="evidence" value="ECO:0007669"/>
    <property type="project" value="UniProtKB-UniRule"/>
</dbReference>
<dbReference type="InterPro" id="IPR043129">
    <property type="entry name" value="ATPase_NBD"/>
</dbReference>
<dbReference type="Gene3D" id="3.30.420.40">
    <property type="match status" value="2"/>
</dbReference>
<evidence type="ECO:0000256" key="1">
    <source>
        <dbReference type="ARBA" id="ARBA00023277"/>
    </source>
</evidence>
<feature type="binding site" evidence="2">
    <location>
        <begin position="28"/>
        <end position="35"/>
    </location>
    <ligand>
        <name>ATP</name>
        <dbReference type="ChEBI" id="CHEBI:30616"/>
    </ligand>
</feature>
<comment type="pathway">
    <text evidence="2">Amino-sugar metabolism; 1,6-anhydro-N-acetylmuramate degradation.</text>
</comment>
<dbReference type="NCBIfam" id="NF007141">
    <property type="entry name" value="PRK09585.1-5"/>
    <property type="match status" value="1"/>
</dbReference>
<protein>
    <recommendedName>
        <fullName evidence="2">Anhydro-N-acetylmuramic acid kinase</fullName>
        <ecNumber evidence="2">2.7.1.170</ecNumber>
    </recommendedName>
    <alternativeName>
        <fullName evidence="2">AnhMurNAc kinase</fullName>
    </alternativeName>
</protein>
<keyword evidence="2" id="KW-0547">Nucleotide-binding</keyword>
<accession>A0A511BL74</accession>
<comment type="caution">
    <text evidence="3">The sequence shown here is derived from an EMBL/GenBank/DDBJ whole genome shotgun (WGS) entry which is preliminary data.</text>
</comment>
<evidence type="ECO:0000313" key="3">
    <source>
        <dbReference type="EMBL" id="GEL01099.1"/>
    </source>
</evidence>
<keyword evidence="2" id="KW-0067">ATP-binding</keyword>
<dbReference type="UniPathway" id="UPA00544"/>
<comment type="catalytic activity">
    <reaction evidence="2">
        <text>1,6-anhydro-N-acetyl-beta-muramate + ATP + H2O = N-acetyl-D-muramate 6-phosphate + ADP + H(+)</text>
        <dbReference type="Rhea" id="RHEA:24952"/>
        <dbReference type="ChEBI" id="CHEBI:15377"/>
        <dbReference type="ChEBI" id="CHEBI:15378"/>
        <dbReference type="ChEBI" id="CHEBI:30616"/>
        <dbReference type="ChEBI" id="CHEBI:58690"/>
        <dbReference type="ChEBI" id="CHEBI:58722"/>
        <dbReference type="ChEBI" id="CHEBI:456216"/>
        <dbReference type="EC" id="2.7.1.170"/>
    </reaction>
</comment>